<evidence type="ECO:0000256" key="5">
    <source>
        <dbReference type="SAM" id="MobiDB-lite"/>
    </source>
</evidence>
<dbReference type="Proteomes" id="UP000694388">
    <property type="component" value="Unplaced"/>
</dbReference>
<dbReference type="GO" id="GO:0005634">
    <property type="term" value="C:nucleus"/>
    <property type="evidence" value="ECO:0007669"/>
    <property type="project" value="InterPro"/>
</dbReference>
<dbReference type="InterPro" id="IPR030397">
    <property type="entry name" value="SEPARIN_core_dom"/>
</dbReference>
<dbReference type="GO" id="GO:0006508">
    <property type="term" value="P:proteolysis"/>
    <property type="evidence" value="ECO:0007669"/>
    <property type="project" value="InterPro"/>
</dbReference>
<dbReference type="PANTHER" id="PTHR12792:SF0">
    <property type="entry name" value="SEPARIN"/>
    <property type="match status" value="1"/>
</dbReference>
<evidence type="ECO:0000259" key="6">
    <source>
        <dbReference type="PROSITE" id="PS51700"/>
    </source>
</evidence>
<dbReference type="InterPro" id="IPR005314">
    <property type="entry name" value="Peptidase_C50"/>
</dbReference>
<dbReference type="GO" id="GO:0051307">
    <property type="term" value="P:meiotic chromosome separation"/>
    <property type="evidence" value="ECO:0007669"/>
    <property type="project" value="TreeGrafter"/>
</dbReference>
<accession>A0A8C4X000</accession>
<keyword evidence="8" id="KW-1185">Reference proteome</keyword>
<evidence type="ECO:0000313" key="7">
    <source>
        <dbReference type="Ensembl" id="ENSEBUP00000023357.1"/>
    </source>
</evidence>
<evidence type="ECO:0000256" key="4">
    <source>
        <dbReference type="ARBA" id="ARBA00022829"/>
    </source>
</evidence>
<evidence type="ECO:0000256" key="3">
    <source>
        <dbReference type="ARBA" id="ARBA00022801"/>
    </source>
</evidence>
<keyword evidence="3" id="KW-0378">Hydrolase</keyword>
<evidence type="ECO:0000256" key="1">
    <source>
        <dbReference type="ARBA" id="ARBA00000451"/>
    </source>
</evidence>
<feature type="compositionally biased region" description="Low complexity" evidence="5">
    <location>
        <begin position="326"/>
        <end position="335"/>
    </location>
</feature>
<evidence type="ECO:0000313" key="8">
    <source>
        <dbReference type="Proteomes" id="UP000694388"/>
    </source>
</evidence>
<organism evidence="7 8">
    <name type="scientific">Eptatretus burgeri</name>
    <name type="common">Inshore hagfish</name>
    <dbReference type="NCBI Taxonomy" id="7764"/>
    <lineage>
        <taxon>Eukaryota</taxon>
        <taxon>Metazoa</taxon>
        <taxon>Chordata</taxon>
        <taxon>Craniata</taxon>
        <taxon>Vertebrata</taxon>
        <taxon>Cyclostomata</taxon>
        <taxon>Myxini</taxon>
        <taxon>Myxiniformes</taxon>
        <taxon>Myxinidae</taxon>
        <taxon>Eptatretinae</taxon>
        <taxon>Eptatretus</taxon>
    </lineage>
</organism>
<feature type="region of interest" description="Disordered" evidence="5">
    <location>
        <begin position="324"/>
        <end position="349"/>
    </location>
</feature>
<reference evidence="7" key="2">
    <citation type="submission" date="2025-09" db="UniProtKB">
        <authorList>
            <consortium name="Ensembl"/>
        </authorList>
    </citation>
    <scope>IDENTIFICATION</scope>
</reference>
<dbReference type="PROSITE" id="PS51700">
    <property type="entry name" value="SEPARIN"/>
    <property type="match status" value="1"/>
</dbReference>
<dbReference type="GO" id="GO:0005737">
    <property type="term" value="C:cytoplasm"/>
    <property type="evidence" value="ECO:0007669"/>
    <property type="project" value="TreeGrafter"/>
</dbReference>
<protein>
    <recommendedName>
        <fullName evidence="2">separase</fullName>
        <ecNumber evidence="2">3.4.22.49</ecNumber>
    </recommendedName>
</protein>
<dbReference type="AlphaFoldDB" id="A0A8C4X000"/>
<name>A0A8C4X000_EPTBU</name>
<evidence type="ECO:0000256" key="2">
    <source>
        <dbReference type="ARBA" id="ARBA00012489"/>
    </source>
</evidence>
<dbReference type="GO" id="GO:0072686">
    <property type="term" value="C:mitotic spindle"/>
    <property type="evidence" value="ECO:0007669"/>
    <property type="project" value="TreeGrafter"/>
</dbReference>
<keyword evidence="4" id="KW-0159">Chromosome partition</keyword>
<sequence length="349" mass="38385">MRDFDAILREQQVVNELTERQAWWQGRRALDARLENLLAKLENDVLGCWKGLLLPPCKDSLLRDALFHEAEVLRDMLTKAGGQVPRVELLQAVLAGSSHLVSHQLQMLSKTLAPADARPSFQRALVAAVARLRKLDMASQHPRGSVVLILDKRLHQLPWESMPVLRESSITRMPCLSFLLATSAQASTAGSVLNTGVNPHKTYYVLNPQANLPSTESTFRQWFESMDGWEGTIGKLPNQQLLQLALSTKDLYIYAGHGAGARLLGIQELPRLSCRAPCLLFGCSSAALTARGSLEPSGIALSYMMAGWRRRRHVHCSYIGGGPRGSSSSFLSPDNSPCPAQRGSGLEKE</sequence>
<reference evidence="7" key="1">
    <citation type="submission" date="2025-08" db="UniProtKB">
        <authorList>
            <consortium name="Ensembl"/>
        </authorList>
    </citation>
    <scope>IDENTIFICATION</scope>
</reference>
<dbReference type="Ensembl" id="ENSEBUT00000023933.1">
    <property type="protein sequence ID" value="ENSEBUP00000023357.1"/>
    <property type="gene ID" value="ENSEBUG00000014371.1"/>
</dbReference>
<dbReference type="Pfam" id="PF03568">
    <property type="entry name" value="Separin_C"/>
    <property type="match status" value="1"/>
</dbReference>
<dbReference type="GO" id="GO:0005813">
    <property type="term" value="C:centrosome"/>
    <property type="evidence" value="ECO:0007669"/>
    <property type="project" value="TreeGrafter"/>
</dbReference>
<feature type="domain" description="Peptidase C50" evidence="6">
    <location>
        <begin position="199"/>
        <end position="294"/>
    </location>
</feature>
<proteinExistence type="predicted"/>
<dbReference type="PANTHER" id="PTHR12792">
    <property type="entry name" value="EXTRA SPINDLE POLES 1-RELATED"/>
    <property type="match status" value="1"/>
</dbReference>
<dbReference type="GO" id="GO:0004197">
    <property type="term" value="F:cysteine-type endopeptidase activity"/>
    <property type="evidence" value="ECO:0007669"/>
    <property type="project" value="InterPro"/>
</dbReference>
<dbReference type="GeneTree" id="ENSGT00390000004990"/>
<dbReference type="EC" id="3.4.22.49" evidence="2"/>
<comment type="catalytic activity">
    <reaction evidence="1">
        <text>All bonds known to be hydrolyzed by this endopeptidase have arginine in P1 and an acidic residue in P4. P6 is often occupied by an acidic residue or by a hydroxy-amino-acid residue, the phosphorylation of which enhances cleavage.</text>
        <dbReference type="EC" id="3.4.22.49"/>
    </reaction>
</comment>